<organism evidence="1 2">
    <name type="scientific">Levilactobacillus brevis</name>
    <name type="common">Lactobacillus brevis</name>
    <dbReference type="NCBI Taxonomy" id="1580"/>
    <lineage>
        <taxon>Bacteria</taxon>
        <taxon>Bacillati</taxon>
        <taxon>Bacillota</taxon>
        <taxon>Bacilli</taxon>
        <taxon>Lactobacillales</taxon>
        <taxon>Lactobacillaceae</taxon>
        <taxon>Levilactobacillus</taxon>
    </lineage>
</organism>
<evidence type="ECO:0000313" key="2">
    <source>
        <dbReference type="Proteomes" id="UP000676478"/>
    </source>
</evidence>
<protein>
    <submittedName>
        <fullName evidence="1">Uncharacterized protein</fullName>
    </submittedName>
</protein>
<proteinExistence type="predicted"/>
<name>A0A1W6NJY3_LEVBR</name>
<gene>
    <name evidence="1" type="ORF">JK167_11930</name>
</gene>
<comment type="caution">
    <text evidence="1">The sequence shown here is derived from an EMBL/GenBank/DDBJ whole genome shotgun (WGS) entry which is preliminary data.</text>
</comment>
<dbReference type="Proteomes" id="UP000676478">
    <property type="component" value="Unassembled WGS sequence"/>
</dbReference>
<sequence length="109" mass="12380">MPTPQTYSWVIQDIDGKTTRNAAGTMVRDRITSKRKLTIEWGPLSNAQISQILQAIADPFFKATYLDAQTGSMTTKTFYVGDRTSPAYSWNEKFQNYAWSGLSFDIIEQ</sequence>
<accession>A0A1W6NJY3</accession>
<evidence type="ECO:0000313" key="1">
    <source>
        <dbReference type="EMBL" id="MBS1011530.1"/>
    </source>
</evidence>
<reference evidence="1" key="1">
    <citation type="submission" date="2020-12" db="EMBL/GenBank/DDBJ databases">
        <authorList>
            <person name="Mcmullen J.G."/>
        </authorList>
    </citation>
    <scope>NUCLEOTIDE SEQUENCE</scope>
    <source>
        <strain evidence="1">Dm-2019-70</strain>
    </source>
</reference>
<dbReference type="EMBL" id="JAERKF010000017">
    <property type="protein sequence ID" value="MBS1011530.1"/>
    <property type="molecule type" value="Genomic_DNA"/>
</dbReference>
<dbReference type="AlphaFoldDB" id="A0A1W6NJY3"/>
<dbReference type="Pfam" id="PF20458">
    <property type="entry name" value="DUF6711"/>
    <property type="match status" value="1"/>
</dbReference>
<dbReference type="InterPro" id="IPR046557">
    <property type="entry name" value="DUF6711"/>
</dbReference>
<reference evidence="1" key="2">
    <citation type="submission" date="2022-09" db="EMBL/GenBank/DDBJ databases">
        <title>Genome-inferred correspondence between phylogeny and metabolic traits in the wild Drosophila gut microbiome.</title>
        <authorList>
            <person name="Bueno E."/>
            <person name="Blow F."/>
            <person name="Douglas A.E."/>
        </authorList>
    </citation>
    <scope>NUCLEOTIDE SEQUENCE</scope>
    <source>
        <strain evidence="1">Dm-2019-70</strain>
    </source>
</reference>